<evidence type="ECO:0000313" key="2">
    <source>
        <dbReference type="EMBL" id="MFG6485195.1"/>
    </source>
</evidence>
<evidence type="ECO:0000313" key="3">
    <source>
        <dbReference type="Proteomes" id="UP001606134"/>
    </source>
</evidence>
<dbReference type="PANTHER" id="PTHR48079:SF6">
    <property type="entry name" value="NAD(P)-BINDING DOMAIN-CONTAINING PROTEIN-RELATED"/>
    <property type="match status" value="1"/>
</dbReference>
<dbReference type="RefSeq" id="WP_394405636.1">
    <property type="nucleotide sequence ID" value="NZ_JBIGIC010000001.1"/>
</dbReference>
<dbReference type="InterPro" id="IPR001509">
    <property type="entry name" value="Epimerase_deHydtase"/>
</dbReference>
<sequence length="336" mass="36080">MDSKTVLVLGASGGIGGEVARQLHNAGWRVKALKRGLGAAQETRDGLLWLRGDALDAVDVARAAQGCSVIVHAVNPPGYRDWDRLVLPMLDNSIAAAQAQGATLVLPGTVYNFGPDAFGSPLREDAPQRPVTRKGAIRVEMEARLRQASGNGARVIVVRAGDFFGPVAGNNWFSQGLIKPGKPVTTISNPAATGVGHQWAYLPDVARTMVELLARRDTLPAFASFHMAGHWDATGRQMAEAIQRVAARYGRDGSEPRIAALPWWLLNIAGLFVTTFREMREMRYLWQQPARMDNARLVATLGREPHTPLDEAIETALRGLGCLPPASTGAMPSAAG</sequence>
<gene>
    <name evidence="2" type="ORF">ACG04R_00855</name>
</gene>
<dbReference type="Proteomes" id="UP001606134">
    <property type="component" value="Unassembled WGS sequence"/>
</dbReference>
<comment type="caution">
    <text evidence="2">The sequence shown here is derived from an EMBL/GenBank/DDBJ whole genome shotgun (WGS) entry which is preliminary data.</text>
</comment>
<dbReference type="PANTHER" id="PTHR48079">
    <property type="entry name" value="PROTEIN YEEZ"/>
    <property type="match status" value="1"/>
</dbReference>
<keyword evidence="3" id="KW-1185">Reference proteome</keyword>
<dbReference type="InterPro" id="IPR036291">
    <property type="entry name" value="NAD(P)-bd_dom_sf"/>
</dbReference>
<feature type="domain" description="NAD-dependent epimerase/dehydratase" evidence="1">
    <location>
        <begin position="6"/>
        <end position="218"/>
    </location>
</feature>
<organism evidence="2 3">
    <name type="scientific">Pelomonas candidula</name>
    <dbReference type="NCBI Taxonomy" id="3299025"/>
    <lineage>
        <taxon>Bacteria</taxon>
        <taxon>Pseudomonadati</taxon>
        <taxon>Pseudomonadota</taxon>
        <taxon>Betaproteobacteria</taxon>
        <taxon>Burkholderiales</taxon>
        <taxon>Sphaerotilaceae</taxon>
        <taxon>Roseateles</taxon>
    </lineage>
</organism>
<dbReference type="Gene3D" id="3.40.50.720">
    <property type="entry name" value="NAD(P)-binding Rossmann-like Domain"/>
    <property type="match status" value="1"/>
</dbReference>
<dbReference type="SUPFAM" id="SSF51735">
    <property type="entry name" value="NAD(P)-binding Rossmann-fold domains"/>
    <property type="match status" value="1"/>
</dbReference>
<name>A0ABW7H5M3_9BURK</name>
<proteinExistence type="predicted"/>
<accession>A0ABW7H5M3</accession>
<dbReference type="InterPro" id="IPR051783">
    <property type="entry name" value="NAD(P)-dependent_oxidoreduct"/>
</dbReference>
<dbReference type="EMBL" id="JBIGIC010000001">
    <property type="protein sequence ID" value="MFG6485195.1"/>
    <property type="molecule type" value="Genomic_DNA"/>
</dbReference>
<evidence type="ECO:0000259" key="1">
    <source>
        <dbReference type="Pfam" id="PF01370"/>
    </source>
</evidence>
<dbReference type="Pfam" id="PF01370">
    <property type="entry name" value="Epimerase"/>
    <property type="match status" value="1"/>
</dbReference>
<reference evidence="2 3" key="1">
    <citation type="submission" date="2024-08" db="EMBL/GenBank/DDBJ databases">
        <authorList>
            <person name="Lu H."/>
        </authorList>
    </citation>
    <scope>NUCLEOTIDE SEQUENCE [LARGE SCALE GENOMIC DNA]</scope>
    <source>
        <strain evidence="2 3">BYS78W</strain>
    </source>
</reference>
<protein>
    <submittedName>
        <fullName evidence="2">NAD(P)H-binding protein</fullName>
    </submittedName>
</protein>